<feature type="non-terminal residue" evidence="2">
    <location>
        <position position="56"/>
    </location>
</feature>
<protein>
    <submittedName>
        <fullName evidence="2">Uncharacterized protein</fullName>
    </submittedName>
</protein>
<comment type="caution">
    <text evidence="2">The sequence shown here is derived from an EMBL/GenBank/DDBJ whole genome shotgun (WGS) entry which is preliminary data.</text>
</comment>
<sequence>MVGLSLSLSLTQSVKAILIHCRQHDAYSKSNWKMVDAAKGDFNILEVSGSKLIQHF</sequence>
<dbReference type="EMBL" id="LXQA010078694">
    <property type="protein sequence ID" value="MCI11059.1"/>
    <property type="molecule type" value="Genomic_DNA"/>
</dbReference>
<dbReference type="Proteomes" id="UP000265520">
    <property type="component" value="Unassembled WGS sequence"/>
</dbReference>
<keyword evidence="3" id="KW-1185">Reference proteome</keyword>
<accession>A0A392PHU6</accession>
<organism evidence="2 3">
    <name type="scientific">Trifolium medium</name>
    <dbReference type="NCBI Taxonomy" id="97028"/>
    <lineage>
        <taxon>Eukaryota</taxon>
        <taxon>Viridiplantae</taxon>
        <taxon>Streptophyta</taxon>
        <taxon>Embryophyta</taxon>
        <taxon>Tracheophyta</taxon>
        <taxon>Spermatophyta</taxon>
        <taxon>Magnoliopsida</taxon>
        <taxon>eudicotyledons</taxon>
        <taxon>Gunneridae</taxon>
        <taxon>Pentapetalae</taxon>
        <taxon>rosids</taxon>
        <taxon>fabids</taxon>
        <taxon>Fabales</taxon>
        <taxon>Fabaceae</taxon>
        <taxon>Papilionoideae</taxon>
        <taxon>50 kb inversion clade</taxon>
        <taxon>NPAAA clade</taxon>
        <taxon>Hologalegina</taxon>
        <taxon>IRL clade</taxon>
        <taxon>Trifolieae</taxon>
        <taxon>Trifolium</taxon>
    </lineage>
</organism>
<name>A0A392PHU6_9FABA</name>
<evidence type="ECO:0000313" key="2">
    <source>
        <dbReference type="EMBL" id="MCI11059.1"/>
    </source>
</evidence>
<proteinExistence type="predicted"/>
<feature type="chain" id="PRO_5017346368" evidence="1">
    <location>
        <begin position="17"/>
        <end position="56"/>
    </location>
</feature>
<reference evidence="2 3" key="1">
    <citation type="journal article" date="2018" name="Front. Plant Sci.">
        <title>Red Clover (Trifolium pratense) and Zigzag Clover (T. medium) - A Picture of Genomic Similarities and Differences.</title>
        <authorList>
            <person name="Dluhosova J."/>
            <person name="Istvanek J."/>
            <person name="Nedelnik J."/>
            <person name="Repkova J."/>
        </authorList>
    </citation>
    <scope>NUCLEOTIDE SEQUENCE [LARGE SCALE GENOMIC DNA]</scope>
    <source>
        <strain evidence="3">cv. 10/8</strain>
        <tissue evidence="2">Leaf</tissue>
    </source>
</reference>
<keyword evidence="1" id="KW-0732">Signal</keyword>
<feature type="signal peptide" evidence="1">
    <location>
        <begin position="1"/>
        <end position="16"/>
    </location>
</feature>
<evidence type="ECO:0000313" key="3">
    <source>
        <dbReference type="Proteomes" id="UP000265520"/>
    </source>
</evidence>
<evidence type="ECO:0000256" key="1">
    <source>
        <dbReference type="SAM" id="SignalP"/>
    </source>
</evidence>
<dbReference type="AlphaFoldDB" id="A0A392PHU6"/>